<proteinExistence type="predicted"/>
<keyword evidence="1" id="KW-0472">Membrane</keyword>
<accession>A0A1M5XQD7</accession>
<keyword evidence="1" id="KW-0812">Transmembrane</keyword>
<gene>
    <name evidence="2" type="ORF">SAMN05421807_13120</name>
</gene>
<keyword evidence="1" id="KW-1133">Transmembrane helix</keyword>
<evidence type="ECO:0000313" key="2">
    <source>
        <dbReference type="EMBL" id="SHI01473.1"/>
    </source>
</evidence>
<protein>
    <submittedName>
        <fullName evidence="2">Uncharacterized protein</fullName>
    </submittedName>
</protein>
<sequence>MFLPEKIYRILVLISLVAIVTVVFEEEDLLWFRIFLFVFIVITIIDLIKLFRKKRNQ</sequence>
<dbReference type="EMBL" id="FQXD01000031">
    <property type="protein sequence ID" value="SHI01473.1"/>
    <property type="molecule type" value="Genomic_DNA"/>
</dbReference>
<feature type="transmembrane region" description="Helical" evidence="1">
    <location>
        <begin position="30"/>
        <end position="51"/>
    </location>
</feature>
<feature type="transmembrane region" description="Helical" evidence="1">
    <location>
        <begin position="7"/>
        <end position="24"/>
    </location>
</feature>
<name>A0A1M5XQD7_9BACI</name>
<evidence type="ECO:0000313" key="3">
    <source>
        <dbReference type="Proteomes" id="UP000184079"/>
    </source>
</evidence>
<keyword evidence="3" id="KW-1185">Reference proteome</keyword>
<reference evidence="3" key="1">
    <citation type="submission" date="2016-11" db="EMBL/GenBank/DDBJ databases">
        <authorList>
            <person name="Varghese N."/>
            <person name="Submissions S."/>
        </authorList>
    </citation>
    <scope>NUCLEOTIDE SEQUENCE [LARGE SCALE GENOMIC DNA]</scope>
    <source>
        <strain evidence="3">CGMCC 1.6496</strain>
    </source>
</reference>
<evidence type="ECO:0000256" key="1">
    <source>
        <dbReference type="SAM" id="Phobius"/>
    </source>
</evidence>
<dbReference type="Proteomes" id="UP000184079">
    <property type="component" value="Unassembled WGS sequence"/>
</dbReference>
<dbReference type="AlphaFoldDB" id="A0A1M5XQD7"/>
<organism evidence="2 3">
    <name type="scientific">Virgibacillus chiguensis</name>
    <dbReference type="NCBI Taxonomy" id="411959"/>
    <lineage>
        <taxon>Bacteria</taxon>
        <taxon>Bacillati</taxon>
        <taxon>Bacillota</taxon>
        <taxon>Bacilli</taxon>
        <taxon>Bacillales</taxon>
        <taxon>Bacillaceae</taxon>
        <taxon>Virgibacillus</taxon>
    </lineage>
</organism>